<accession>A0A0L6UEN8</accession>
<keyword evidence="2" id="KW-1133">Transmembrane helix</keyword>
<name>A0A0L6UEN8_9BASI</name>
<sequence>MGSGWGTRRKHVKINRKDRSAAVFVCRHLMNPVLYKKETELSRREGSSKSRVESCVLTMTLSCKIYVEHGNKDADRAVAWFYLFIKNDRSSYSTSPNFFSLQFCRLLHCHGAESWDLSNLLLGRLIPFNFLLFFVSPLCHGSSFFVCSYLFFEDHCKFFLLHSTHSINYCFIFNSGTPLFLMYVLVGLDYCNSFPSLSLPCLYYLVSKATVELLTLPSFTPFILSFLDMSKLTLIPNCVLTFFVQSYLLASSSSIDFELSSFNYPVWVFLFLNSSAYFSDKQICSSKIVPYHCPIKIFFDSCLLSLTLDNQLTLKANILKSSVINCRQLSKFLLQWYPSKLSIFDPCSSSLVFQGYLPVAQCLTRWTSFLISVSTASVYTTNANVLSLKAAQSQRTQCNLKTPLDPSSSQVFCMPALFQSHKLTSDSSNKNYTHHILMPPQTSQITIPVKPFSPRNLQAPGKRGLDSGHQSNTQFNCMQRDGSGSQQQLLLLMAWCTRTTEQEKVNKGKYLQGFCGGDNAAEKQSGYTRGFGFRGSSNRRRLGRMRVVLEGAAGANQAGREPGVWRLHSRPEE</sequence>
<reference evidence="3 4" key="1">
    <citation type="submission" date="2015-08" db="EMBL/GenBank/DDBJ databases">
        <title>Next Generation Sequencing and Analysis of the Genome of Puccinia sorghi L Schw, the Causal Agent of Maize Common Rust.</title>
        <authorList>
            <person name="Rochi L."/>
            <person name="Burguener G."/>
            <person name="Darino M."/>
            <person name="Turjanski A."/>
            <person name="Kreff E."/>
            <person name="Dieguez M.J."/>
            <person name="Sacco F."/>
        </authorList>
    </citation>
    <scope>NUCLEOTIDE SEQUENCE [LARGE SCALE GENOMIC DNA]</scope>
    <source>
        <strain evidence="3 4">RO10H11247</strain>
    </source>
</reference>
<evidence type="ECO:0000313" key="3">
    <source>
        <dbReference type="EMBL" id="KNZ46260.1"/>
    </source>
</evidence>
<dbReference type="VEuPathDB" id="FungiDB:VP01_741g1"/>
<protein>
    <submittedName>
        <fullName evidence="3">Uncharacterized protein</fullName>
    </submittedName>
</protein>
<dbReference type="Proteomes" id="UP000037035">
    <property type="component" value="Unassembled WGS sequence"/>
</dbReference>
<dbReference type="AlphaFoldDB" id="A0A0L6UEN8"/>
<evidence type="ECO:0000256" key="2">
    <source>
        <dbReference type="SAM" id="Phobius"/>
    </source>
</evidence>
<gene>
    <name evidence="3" type="ORF">VP01_741g1</name>
</gene>
<dbReference type="EMBL" id="LAVV01012850">
    <property type="protein sequence ID" value="KNZ46260.1"/>
    <property type="molecule type" value="Genomic_DNA"/>
</dbReference>
<organism evidence="3 4">
    <name type="scientific">Puccinia sorghi</name>
    <dbReference type="NCBI Taxonomy" id="27349"/>
    <lineage>
        <taxon>Eukaryota</taxon>
        <taxon>Fungi</taxon>
        <taxon>Dikarya</taxon>
        <taxon>Basidiomycota</taxon>
        <taxon>Pucciniomycotina</taxon>
        <taxon>Pucciniomycetes</taxon>
        <taxon>Pucciniales</taxon>
        <taxon>Pucciniaceae</taxon>
        <taxon>Puccinia</taxon>
    </lineage>
</organism>
<comment type="caution">
    <text evidence="3">The sequence shown here is derived from an EMBL/GenBank/DDBJ whole genome shotgun (WGS) entry which is preliminary data.</text>
</comment>
<proteinExistence type="predicted"/>
<evidence type="ECO:0000313" key="4">
    <source>
        <dbReference type="Proteomes" id="UP000037035"/>
    </source>
</evidence>
<feature type="transmembrane region" description="Helical" evidence="2">
    <location>
        <begin position="171"/>
        <end position="190"/>
    </location>
</feature>
<keyword evidence="2" id="KW-0472">Membrane</keyword>
<evidence type="ECO:0000256" key="1">
    <source>
        <dbReference type="SAM" id="MobiDB-lite"/>
    </source>
</evidence>
<feature type="region of interest" description="Disordered" evidence="1">
    <location>
        <begin position="553"/>
        <end position="573"/>
    </location>
</feature>
<feature type="transmembrane region" description="Helical" evidence="2">
    <location>
        <begin position="130"/>
        <end position="151"/>
    </location>
</feature>
<keyword evidence="4" id="KW-1185">Reference proteome</keyword>
<keyword evidence="2" id="KW-0812">Transmembrane</keyword>